<dbReference type="PANTHER" id="PTHR43581">
    <property type="entry name" value="ATP/GTP PHOSPHATASE"/>
    <property type="match status" value="1"/>
</dbReference>
<dbReference type="InterPro" id="IPR051396">
    <property type="entry name" value="Bact_Antivir_Def_Nuclease"/>
</dbReference>
<dbReference type="PANTHER" id="PTHR43581:SF2">
    <property type="entry name" value="EXCINUCLEASE ATPASE SUBUNIT"/>
    <property type="match status" value="1"/>
</dbReference>
<evidence type="ECO:0000313" key="2">
    <source>
        <dbReference type="EMBL" id="VYT64868.1"/>
    </source>
</evidence>
<dbReference type="InterPro" id="IPR027417">
    <property type="entry name" value="P-loop_NTPase"/>
</dbReference>
<organism evidence="2">
    <name type="scientific">Intestinibacter bartlettii</name>
    <dbReference type="NCBI Taxonomy" id="261299"/>
    <lineage>
        <taxon>Bacteria</taxon>
        <taxon>Bacillati</taxon>
        <taxon>Bacillota</taxon>
        <taxon>Clostridia</taxon>
        <taxon>Peptostreptococcales</taxon>
        <taxon>Peptostreptococcaceae</taxon>
        <taxon>Intestinibacter</taxon>
    </lineage>
</organism>
<dbReference type="Gene3D" id="3.40.50.300">
    <property type="entry name" value="P-loop containing nucleotide triphosphate hydrolases"/>
    <property type="match status" value="1"/>
</dbReference>
<proteinExistence type="predicted"/>
<evidence type="ECO:0000259" key="1">
    <source>
        <dbReference type="SMART" id="SM00382"/>
    </source>
</evidence>
<dbReference type="SMART" id="SM00382">
    <property type="entry name" value="AAA"/>
    <property type="match status" value="1"/>
</dbReference>
<protein>
    <recommendedName>
        <fullName evidence="1">AAA+ ATPase domain-containing protein</fullName>
    </recommendedName>
</protein>
<dbReference type="InterPro" id="IPR003593">
    <property type="entry name" value="AAA+_ATPase"/>
</dbReference>
<accession>A0A6N2YGG4</accession>
<gene>
    <name evidence="2" type="ORF">IBLFYP30_00816</name>
</gene>
<dbReference type="AlphaFoldDB" id="A0A6N2YGG4"/>
<dbReference type="SUPFAM" id="SSF52540">
    <property type="entry name" value="P-loop containing nucleoside triphosphate hydrolases"/>
    <property type="match status" value="1"/>
</dbReference>
<dbReference type="GO" id="GO:0016887">
    <property type="term" value="F:ATP hydrolysis activity"/>
    <property type="evidence" value="ECO:0007669"/>
    <property type="project" value="InterPro"/>
</dbReference>
<dbReference type="Pfam" id="PF13304">
    <property type="entry name" value="AAA_21"/>
    <property type="match status" value="1"/>
</dbReference>
<dbReference type="InterPro" id="IPR003959">
    <property type="entry name" value="ATPase_AAA_core"/>
</dbReference>
<dbReference type="EMBL" id="CACRUE010000005">
    <property type="protein sequence ID" value="VYT64868.1"/>
    <property type="molecule type" value="Genomic_DNA"/>
</dbReference>
<sequence>MYIKKICNENTGPIERVVIRPEFSASGEPKPILIVGENGSGKSTLISNIVDSFYELANKSYSDAMFDRDNYQGKQYFKAISGTEIRMGQDYMFSSIEFSESEGNIFYSFVSGELEQTDFNEKALIPEGIILTWSNKKHHKDINASNEQVERIFDQNILCYFGPDRYDKPQWMGKSYFNTGYEDYFHPSIEKRFAGEIANPIQEKDRLIKTLQWLLDVIADSRPDIAFSDNGINLEHVEDTNDLKLLGIARKNVETIMSEILGKDIFFGLNYRSVVGSRFNIRDAKSGEIIVPTLDSLSTGQSALFNIFATIVRYADRVDINKSVRLEDIQGIIVIDEVDLHLHTVLQKEVLPKLFKLFPKVQFIISTHSPLFILGMNDIYGEDNLSIVQMPHGTIIEPESFSEFQNAYQYMLDTKTHQGEIEKILSNESDNVLVLTEGATDWRHIKAAWNHLKDEDDYKDLKFELIEYDSKDGTELPKIDMSSSDLVNTCKYLCNIPRNNKLILIADADVPKDMKKMMEDDKNYKDWGNNVYSIVLPVPQHRNKDSLICIEHYYKDDDLKKHIEIRGVKRRIYMGCEFDSSGLSISESPRLLCSDKNSCGENKINIIDGQEKKSVKDTTLPEEKRVNLALSKMAFAKQVLSPTIEAFKNIDFEAFRLLFNVMKEIIEM</sequence>
<feature type="domain" description="AAA+ ATPase" evidence="1">
    <location>
        <begin position="28"/>
        <end position="391"/>
    </location>
</feature>
<reference evidence="2" key="1">
    <citation type="submission" date="2019-11" db="EMBL/GenBank/DDBJ databases">
        <authorList>
            <person name="Feng L."/>
        </authorList>
    </citation>
    <scope>NUCLEOTIDE SEQUENCE</scope>
    <source>
        <strain evidence="2">IbartlettiiLFYP30</strain>
    </source>
</reference>
<name>A0A6N2YGG4_9FIRM</name>
<dbReference type="RefSeq" id="WP_156530536.1">
    <property type="nucleotide sequence ID" value="NZ_CACRUE010000005.1"/>
</dbReference>
<dbReference type="GO" id="GO:0005524">
    <property type="term" value="F:ATP binding"/>
    <property type="evidence" value="ECO:0007669"/>
    <property type="project" value="InterPro"/>
</dbReference>